<keyword evidence="3" id="KW-0547">Nucleotide-binding</keyword>
<dbReference type="PANTHER" id="PTHR47878">
    <property type="entry name" value="OXIDOREDUCTASE FAD/NAD(P)-BINDING DOMAIN PROTEIN"/>
    <property type="match status" value="1"/>
</dbReference>
<evidence type="ECO:0000313" key="7">
    <source>
        <dbReference type="Proteomes" id="UP000036700"/>
    </source>
</evidence>
<dbReference type="InterPro" id="IPR017938">
    <property type="entry name" value="Riboflavin_synthase-like_b-brl"/>
</dbReference>
<dbReference type="Pfam" id="PF00970">
    <property type="entry name" value="FAD_binding_6"/>
    <property type="match status" value="1"/>
</dbReference>
<dbReference type="CDD" id="cd06195">
    <property type="entry name" value="FNR1"/>
    <property type="match status" value="1"/>
</dbReference>
<dbReference type="GO" id="GO:0000166">
    <property type="term" value="F:nucleotide binding"/>
    <property type="evidence" value="ECO:0007669"/>
    <property type="project" value="UniProtKB-KW"/>
</dbReference>
<evidence type="ECO:0000259" key="5">
    <source>
        <dbReference type="PROSITE" id="PS51384"/>
    </source>
</evidence>
<dbReference type="PANTHER" id="PTHR47878:SF2">
    <property type="entry name" value="OXIDOREDUCTASE FAD_NAD(P)-BINDING DOMAIN PROTEIN"/>
    <property type="match status" value="1"/>
</dbReference>
<dbReference type="PATRIC" id="fig|445709.3.peg.2351"/>
<dbReference type="EMBL" id="CP011568">
    <property type="protein sequence ID" value="AKJ68671.1"/>
    <property type="molecule type" value="Genomic_DNA"/>
</dbReference>
<feature type="domain" description="FAD-binding FR-type" evidence="5">
    <location>
        <begin position="9"/>
        <end position="113"/>
    </location>
</feature>
<comment type="similarity">
    <text evidence="1">Belongs to the ferredoxin--NADP reductase type 1 family.</text>
</comment>
<evidence type="ECO:0000256" key="2">
    <source>
        <dbReference type="ARBA" id="ARBA00013223"/>
    </source>
</evidence>
<reference evidence="7" key="1">
    <citation type="submission" date="2015-06" db="EMBL/GenBank/DDBJ databases">
        <authorList>
            <person name="Lim Y.L."/>
            <person name="Ee R."/>
            <person name="Yong D."/>
            <person name="How K.Y."/>
            <person name="Yin W.F."/>
            <person name="Chan K.G."/>
        </authorList>
    </citation>
    <scope>NUCLEOTIDE SEQUENCE [LARGE SCALE GENOMIC DNA]</scope>
    <source>
        <strain evidence="7">DSM 25325</strain>
    </source>
</reference>
<dbReference type="InterPro" id="IPR001709">
    <property type="entry name" value="Flavoprot_Pyr_Nucl_cyt_Rdtase"/>
</dbReference>
<dbReference type="InterPro" id="IPR001433">
    <property type="entry name" value="OxRdtase_FAD/NAD-bd"/>
</dbReference>
<organism evidence="6 7">
    <name type="scientific">Pandoraea thiooxydans</name>
    <dbReference type="NCBI Taxonomy" id="445709"/>
    <lineage>
        <taxon>Bacteria</taxon>
        <taxon>Pseudomonadati</taxon>
        <taxon>Pseudomonadota</taxon>
        <taxon>Betaproteobacteria</taxon>
        <taxon>Burkholderiales</taxon>
        <taxon>Burkholderiaceae</taxon>
        <taxon>Pandoraea</taxon>
    </lineage>
</organism>
<proteinExistence type="inferred from homology"/>
<dbReference type="STRING" id="445709.ABW99_11055"/>
<dbReference type="Pfam" id="PF00175">
    <property type="entry name" value="NAD_binding_1"/>
    <property type="match status" value="1"/>
</dbReference>
<dbReference type="GO" id="GO:0004324">
    <property type="term" value="F:ferredoxin-NADP+ reductase activity"/>
    <property type="evidence" value="ECO:0007669"/>
    <property type="project" value="UniProtKB-EC"/>
</dbReference>
<evidence type="ECO:0000256" key="1">
    <source>
        <dbReference type="ARBA" id="ARBA00008312"/>
    </source>
</evidence>
<dbReference type="Proteomes" id="UP000036700">
    <property type="component" value="Chromosome"/>
</dbReference>
<dbReference type="AlphaFoldDB" id="A0A0G3EVA7"/>
<dbReference type="EC" id="1.18.1.2" evidence="2"/>
<dbReference type="InterPro" id="IPR051930">
    <property type="entry name" value="FNR_type-1"/>
</dbReference>
<comment type="catalytic activity">
    <reaction evidence="4">
        <text>2 reduced [2Fe-2S]-[ferredoxin] + NADP(+) + H(+) = 2 oxidized [2Fe-2S]-[ferredoxin] + NADPH</text>
        <dbReference type="Rhea" id="RHEA:20125"/>
        <dbReference type="Rhea" id="RHEA-COMP:10000"/>
        <dbReference type="Rhea" id="RHEA-COMP:10001"/>
        <dbReference type="ChEBI" id="CHEBI:15378"/>
        <dbReference type="ChEBI" id="CHEBI:33737"/>
        <dbReference type="ChEBI" id="CHEBI:33738"/>
        <dbReference type="ChEBI" id="CHEBI:57783"/>
        <dbReference type="ChEBI" id="CHEBI:58349"/>
        <dbReference type="EC" id="1.18.1.2"/>
    </reaction>
</comment>
<accession>A0A0G3EVA7</accession>
<dbReference type="GO" id="GO:0042167">
    <property type="term" value="P:heme catabolic process"/>
    <property type="evidence" value="ECO:0007669"/>
    <property type="project" value="TreeGrafter"/>
</dbReference>
<dbReference type="PRINTS" id="PR00371">
    <property type="entry name" value="FPNCR"/>
</dbReference>
<protein>
    <recommendedName>
        <fullName evidence="2">ferredoxin--NADP(+) reductase</fullName>
        <ecNumber evidence="2">1.18.1.2</ecNumber>
    </recommendedName>
</protein>
<evidence type="ECO:0000256" key="3">
    <source>
        <dbReference type="ARBA" id="ARBA00022741"/>
    </source>
</evidence>
<dbReference type="KEGG" id="ptx:ABW99_11055"/>
<dbReference type="InterPro" id="IPR039261">
    <property type="entry name" value="FNR_nucleotide-bd"/>
</dbReference>
<dbReference type="PROSITE" id="PS51384">
    <property type="entry name" value="FAD_FR"/>
    <property type="match status" value="1"/>
</dbReference>
<evidence type="ECO:0000256" key="4">
    <source>
        <dbReference type="ARBA" id="ARBA00047776"/>
    </source>
</evidence>
<dbReference type="GO" id="GO:0034599">
    <property type="term" value="P:cellular response to oxidative stress"/>
    <property type="evidence" value="ECO:0007669"/>
    <property type="project" value="TreeGrafter"/>
</dbReference>
<dbReference type="Gene3D" id="3.40.50.80">
    <property type="entry name" value="Nucleotide-binding domain of ferredoxin-NADP reductase (FNR) module"/>
    <property type="match status" value="1"/>
</dbReference>
<dbReference type="InterPro" id="IPR008333">
    <property type="entry name" value="Cbr1-like_FAD-bd_dom"/>
</dbReference>
<dbReference type="InterPro" id="IPR033892">
    <property type="entry name" value="FNR_bac"/>
</dbReference>
<dbReference type="Gene3D" id="2.40.30.10">
    <property type="entry name" value="Translation factors"/>
    <property type="match status" value="1"/>
</dbReference>
<dbReference type="SUPFAM" id="SSF63380">
    <property type="entry name" value="Riboflavin synthase domain-like"/>
    <property type="match status" value="1"/>
</dbReference>
<dbReference type="InterPro" id="IPR017927">
    <property type="entry name" value="FAD-bd_FR_type"/>
</dbReference>
<sequence>MTIGARLMSDPEKFSAQRITQIKFWMPNLFTFKTTRPASLTFTPGQFVRLGLHKEDGSEVWRAYSFVSAPDEENLEFYSIVAPDGEFSPRLARMRTGDELLVAHTAFGFLTLDRFEDGRDLWLLATGTGLAPYISMLRTQEPWHRFERIFLVHSVRLAADLTYRDEIEDLARRNGPQTHTAELRYVATVTREKAPDTLGGRITQLIENGALEQAAGATLSPQHSRIMVCGNPEMVRDTRKLLTGMGYAVSRSATPGPLALENQW</sequence>
<name>A0A0G3EVA7_9BURK</name>
<dbReference type="SUPFAM" id="SSF52343">
    <property type="entry name" value="Ferredoxin reductase-like, C-terminal NADP-linked domain"/>
    <property type="match status" value="1"/>
</dbReference>
<evidence type="ECO:0000313" key="6">
    <source>
        <dbReference type="EMBL" id="AKJ68671.1"/>
    </source>
</evidence>
<gene>
    <name evidence="6" type="ORF">ABW99_11055</name>
</gene>
<keyword evidence="7" id="KW-1185">Reference proteome</keyword>